<gene>
    <name evidence="2" type="ORF">L873DRAFT_468775</name>
</gene>
<evidence type="ECO:0000313" key="2">
    <source>
        <dbReference type="EMBL" id="RPA90320.1"/>
    </source>
</evidence>
<keyword evidence="1" id="KW-1133">Transmembrane helix</keyword>
<evidence type="ECO:0000256" key="1">
    <source>
        <dbReference type="SAM" id="Phobius"/>
    </source>
</evidence>
<evidence type="ECO:0000313" key="3">
    <source>
        <dbReference type="Proteomes" id="UP000276215"/>
    </source>
</evidence>
<keyword evidence="1" id="KW-0472">Membrane</keyword>
<sequence>MEDLCRHSDGEIFFFSSSFFDPLTRTPTSLHISPFLSPFFFFFKSFRCKVKRRRQRLCLNGFFLFKTPL</sequence>
<protein>
    <submittedName>
        <fullName evidence="2">Uncharacterized protein</fullName>
    </submittedName>
</protein>
<dbReference type="AlphaFoldDB" id="A0A3N4J1J4"/>
<accession>A0A3N4J1J4</accession>
<keyword evidence="1" id="KW-0812">Transmembrane</keyword>
<dbReference type="Proteomes" id="UP000276215">
    <property type="component" value="Unassembled WGS sequence"/>
</dbReference>
<reference evidence="2 3" key="1">
    <citation type="journal article" date="2018" name="Nat. Ecol. Evol.">
        <title>Pezizomycetes genomes reveal the molecular basis of ectomycorrhizal truffle lifestyle.</title>
        <authorList>
            <person name="Murat C."/>
            <person name="Payen T."/>
            <person name="Noel B."/>
            <person name="Kuo A."/>
            <person name="Morin E."/>
            <person name="Chen J."/>
            <person name="Kohler A."/>
            <person name="Krizsan K."/>
            <person name="Balestrini R."/>
            <person name="Da Silva C."/>
            <person name="Montanini B."/>
            <person name="Hainaut M."/>
            <person name="Levati E."/>
            <person name="Barry K.W."/>
            <person name="Belfiori B."/>
            <person name="Cichocki N."/>
            <person name="Clum A."/>
            <person name="Dockter R.B."/>
            <person name="Fauchery L."/>
            <person name="Guy J."/>
            <person name="Iotti M."/>
            <person name="Le Tacon F."/>
            <person name="Lindquist E.A."/>
            <person name="Lipzen A."/>
            <person name="Malagnac F."/>
            <person name="Mello A."/>
            <person name="Molinier V."/>
            <person name="Miyauchi S."/>
            <person name="Poulain J."/>
            <person name="Riccioni C."/>
            <person name="Rubini A."/>
            <person name="Sitrit Y."/>
            <person name="Splivallo R."/>
            <person name="Traeger S."/>
            <person name="Wang M."/>
            <person name="Zifcakova L."/>
            <person name="Wipf D."/>
            <person name="Zambonelli A."/>
            <person name="Paolocci F."/>
            <person name="Nowrousian M."/>
            <person name="Ottonello S."/>
            <person name="Baldrian P."/>
            <person name="Spatafora J.W."/>
            <person name="Henrissat B."/>
            <person name="Nagy L.G."/>
            <person name="Aury J.M."/>
            <person name="Wincker P."/>
            <person name="Grigoriev I.V."/>
            <person name="Bonfante P."/>
            <person name="Martin F.M."/>
        </authorList>
    </citation>
    <scope>NUCLEOTIDE SEQUENCE [LARGE SCALE GENOMIC DNA]</scope>
    <source>
        <strain evidence="2 3">120613-1</strain>
    </source>
</reference>
<feature type="transmembrane region" description="Helical" evidence="1">
    <location>
        <begin position="28"/>
        <end position="46"/>
    </location>
</feature>
<proteinExistence type="predicted"/>
<name>A0A3N4J1J4_9PEZI</name>
<keyword evidence="3" id="KW-1185">Reference proteome</keyword>
<organism evidence="2 3">
    <name type="scientific">Choiromyces venosus 120613-1</name>
    <dbReference type="NCBI Taxonomy" id="1336337"/>
    <lineage>
        <taxon>Eukaryota</taxon>
        <taxon>Fungi</taxon>
        <taxon>Dikarya</taxon>
        <taxon>Ascomycota</taxon>
        <taxon>Pezizomycotina</taxon>
        <taxon>Pezizomycetes</taxon>
        <taxon>Pezizales</taxon>
        <taxon>Tuberaceae</taxon>
        <taxon>Choiromyces</taxon>
    </lineage>
</organism>
<dbReference type="EMBL" id="ML120531">
    <property type="protein sequence ID" value="RPA90320.1"/>
    <property type="molecule type" value="Genomic_DNA"/>
</dbReference>